<reference evidence="1 2" key="1">
    <citation type="submission" date="2019-10" db="EMBL/GenBank/DDBJ databases">
        <authorList>
            <person name="Lin L.C."/>
        </authorList>
    </citation>
    <scope>NUCLEOTIDE SEQUENCE [LARGE SCALE GENOMIC DNA]</scope>
</reference>
<evidence type="ECO:0000313" key="1">
    <source>
        <dbReference type="EMBL" id="QFR59826.1"/>
    </source>
</evidence>
<gene>
    <name evidence="1" type="ORF">VOWphi5012_042</name>
</gene>
<dbReference type="Proteomes" id="UP000325783">
    <property type="component" value="Segment"/>
</dbReference>
<name>A0A5P8PRD7_9CAUD</name>
<accession>A0A5P8PRD7</accession>
<sequence>MIKQIYIQTHKVWLNIYADKSGWYLSKTKENGNTTALSPIEAGLSNANGGHPWLIELVNTIHDNWDDYPDGFSAGYFGDLKD</sequence>
<organism evidence="1 2">
    <name type="scientific">Vibrio phage phi50-12</name>
    <dbReference type="NCBI Taxonomy" id="2654972"/>
    <lineage>
        <taxon>Viruses</taxon>
        <taxon>Duplodnaviria</taxon>
        <taxon>Heunggongvirae</taxon>
        <taxon>Uroviricota</taxon>
        <taxon>Caudoviricetes</taxon>
        <taxon>Schitoviridae</taxon>
        <taxon>Penintadodekavirus</taxon>
        <taxon>Penintadodekavirus 5012</taxon>
    </lineage>
</organism>
<dbReference type="EMBL" id="MN584918">
    <property type="protein sequence ID" value="QFR59826.1"/>
    <property type="molecule type" value="Genomic_DNA"/>
</dbReference>
<protein>
    <submittedName>
        <fullName evidence="1">Uncharacterized protein</fullName>
    </submittedName>
</protein>
<evidence type="ECO:0000313" key="2">
    <source>
        <dbReference type="Proteomes" id="UP000325783"/>
    </source>
</evidence>
<keyword evidence="2" id="KW-1185">Reference proteome</keyword>
<proteinExistence type="predicted"/>